<dbReference type="Proteomes" id="UP000536640">
    <property type="component" value="Unassembled WGS sequence"/>
</dbReference>
<dbReference type="InterPro" id="IPR052736">
    <property type="entry name" value="Stf3_sulfotransferase"/>
</dbReference>
<dbReference type="Pfam" id="PF13469">
    <property type="entry name" value="Sulfotransfer_3"/>
    <property type="match status" value="1"/>
</dbReference>
<dbReference type="SUPFAM" id="SSF52540">
    <property type="entry name" value="P-loop containing nucleoside triphosphate hydrolases"/>
    <property type="match status" value="1"/>
</dbReference>
<proteinExistence type="predicted"/>
<reference evidence="1 2" key="1">
    <citation type="submission" date="2020-08" db="EMBL/GenBank/DDBJ databases">
        <title>Genomic Encyclopedia of Type Strains, Phase IV (KMG-IV): sequencing the most valuable type-strain genomes for metagenomic binning, comparative biology and taxonomic classification.</title>
        <authorList>
            <person name="Goeker M."/>
        </authorList>
    </citation>
    <scope>NUCLEOTIDE SEQUENCE [LARGE SCALE GENOMIC DNA]</scope>
    <source>
        <strain evidence="1 2">DSM 25701</strain>
    </source>
</reference>
<dbReference type="Gene3D" id="3.40.50.300">
    <property type="entry name" value="P-loop containing nucleotide triphosphate hydrolases"/>
    <property type="match status" value="1"/>
</dbReference>
<dbReference type="EMBL" id="JACHHW010000001">
    <property type="protein sequence ID" value="MBB5185974.1"/>
    <property type="molecule type" value="Genomic_DNA"/>
</dbReference>
<evidence type="ECO:0008006" key="3">
    <source>
        <dbReference type="Google" id="ProtNLM"/>
    </source>
</evidence>
<evidence type="ECO:0000313" key="1">
    <source>
        <dbReference type="EMBL" id="MBB5185974.1"/>
    </source>
</evidence>
<dbReference type="AlphaFoldDB" id="A0A840R074"/>
<dbReference type="PANTHER" id="PTHR36451:SF1">
    <property type="entry name" value="OMEGA-HYDROXY-BETA-DIHYDROMENAQUINONE-9 SULFOTRANSFERASE STF3"/>
    <property type="match status" value="1"/>
</dbReference>
<accession>A0A840R074</accession>
<protein>
    <recommendedName>
        <fullName evidence="3">Sulfotransferase</fullName>
    </recommendedName>
</protein>
<comment type="caution">
    <text evidence="1">The sequence shown here is derived from an EMBL/GenBank/DDBJ whole genome shotgun (WGS) entry which is preliminary data.</text>
</comment>
<dbReference type="InterPro" id="IPR027417">
    <property type="entry name" value="P-loop_NTPase"/>
</dbReference>
<name>A0A840R074_9GAMM</name>
<organism evidence="1 2">
    <name type="scientific">Zhongshania antarctica</name>
    <dbReference type="NCBI Taxonomy" id="641702"/>
    <lineage>
        <taxon>Bacteria</taxon>
        <taxon>Pseudomonadati</taxon>
        <taxon>Pseudomonadota</taxon>
        <taxon>Gammaproteobacteria</taxon>
        <taxon>Cellvibrionales</taxon>
        <taxon>Spongiibacteraceae</taxon>
        <taxon>Zhongshania</taxon>
    </lineage>
</organism>
<evidence type="ECO:0000313" key="2">
    <source>
        <dbReference type="Proteomes" id="UP000536640"/>
    </source>
</evidence>
<sequence length="397" mass="44757">MGTEQGNTTVAIPAVDLSVAALLREATEVTGLSDFGDDSFREPLAVLVKSLNDEANLNAGGRFGQYQRILNILINRLRVEAWIAKYPEILNEDIVAPVVIIGLQRTGSTFFHRILAADKRFYAPLWYEVRNPAPELDWDFKTKDSRISSAEAEVAAMLAANPEIAAIHPMDPIAADEDILLLEHSFYSTVPDAFCNVPTYGKWNDENDNTPAYQYLKRLLQFLQWQKKCSGQQAACWLLKTPHHIHHIATLLKVFPDAKIVQTHRDPLQTIPSAASMNYNLWVLGSDNVDGKVVGEQWAAKYARGTLHTLQTRDRQPEAFLDVWYKDTVADPLSSVQKVYNFIGMELTEAAKLAMEQHQEANRRDSRPAHEYTLAQFGLTEAGLKAQFAEYRQRFVV</sequence>
<dbReference type="PANTHER" id="PTHR36451">
    <property type="entry name" value="PAPS-DEPENDENT SULFOTRANSFERASE STF3"/>
    <property type="match status" value="1"/>
</dbReference>
<dbReference type="RefSeq" id="WP_184460796.1">
    <property type="nucleotide sequence ID" value="NZ_JACHHW010000001.1"/>
</dbReference>
<gene>
    <name evidence="1" type="ORF">HNQ57_000233</name>
</gene>
<keyword evidence="2" id="KW-1185">Reference proteome</keyword>